<accession>A0AAD9URE8</accession>
<gene>
    <name evidence="1" type="ORF">P5673_033223</name>
</gene>
<protein>
    <submittedName>
        <fullName evidence="1">Uncharacterized protein</fullName>
    </submittedName>
</protein>
<reference evidence="1" key="2">
    <citation type="journal article" date="2023" name="Science">
        <title>Genomic signatures of disease resistance in endangered staghorn corals.</title>
        <authorList>
            <person name="Vollmer S.V."/>
            <person name="Selwyn J.D."/>
            <person name="Despard B.A."/>
            <person name="Roesel C.L."/>
        </authorList>
    </citation>
    <scope>NUCLEOTIDE SEQUENCE</scope>
    <source>
        <strain evidence="1">K2</strain>
    </source>
</reference>
<comment type="caution">
    <text evidence="1">The sequence shown here is derived from an EMBL/GenBank/DDBJ whole genome shotgun (WGS) entry which is preliminary data.</text>
</comment>
<evidence type="ECO:0000313" key="1">
    <source>
        <dbReference type="EMBL" id="KAK2547025.1"/>
    </source>
</evidence>
<evidence type="ECO:0000313" key="2">
    <source>
        <dbReference type="Proteomes" id="UP001249851"/>
    </source>
</evidence>
<keyword evidence="2" id="KW-1185">Reference proteome</keyword>
<sequence length="212" mass="23700">MALRDSGCNTTLMDENLGAALGLSGKEVDLEIQGVNSQKTFTSQHIKKCSVARVGREEVKYLLRDVKTVPSLNGPDQRLKWSTIKLGYNHVKNLDLRNTDTSPAQLIIGTNNSDLIPRPSEHWCYDKVPYAIETPLGWAVTNWLPGDQRAASPYKAFKAYERCAGEDEELQWLVLAQSEIETLGVVKLANPTRSIEDKRALSLMERTTVKID</sequence>
<dbReference type="PANTHER" id="PTHR47331:SF5">
    <property type="entry name" value="RIBONUCLEASE H"/>
    <property type="match status" value="1"/>
</dbReference>
<dbReference type="EMBL" id="JARQWQ010000226">
    <property type="protein sequence ID" value="KAK2547025.1"/>
    <property type="molecule type" value="Genomic_DNA"/>
</dbReference>
<reference evidence="1" key="1">
    <citation type="journal article" date="2023" name="G3 (Bethesda)">
        <title>Whole genome assembly and annotation of the endangered Caribbean coral Acropora cervicornis.</title>
        <authorList>
            <person name="Selwyn J.D."/>
            <person name="Vollmer S.V."/>
        </authorList>
    </citation>
    <scope>NUCLEOTIDE SEQUENCE</scope>
    <source>
        <strain evidence="1">K2</strain>
    </source>
</reference>
<organism evidence="1 2">
    <name type="scientific">Acropora cervicornis</name>
    <name type="common">Staghorn coral</name>
    <dbReference type="NCBI Taxonomy" id="6130"/>
    <lineage>
        <taxon>Eukaryota</taxon>
        <taxon>Metazoa</taxon>
        <taxon>Cnidaria</taxon>
        <taxon>Anthozoa</taxon>
        <taxon>Hexacorallia</taxon>
        <taxon>Scleractinia</taxon>
        <taxon>Astrocoeniina</taxon>
        <taxon>Acroporidae</taxon>
        <taxon>Acropora</taxon>
    </lineage>
</organism>
<name>A0AAD9URE8_ACRCE</name>
<proteinExistence type="predicted"/>
<dbReference type="AlphaFoldDB" id="A0AAD9URE8"/>
<dbReference type="PANTHER" id="PTHR47331">
    <property type="entry name" value="PHD-TYPE DOMAIN-CONTAINING PROTEIN"/>
    <property type="match status" value="1"/>
</dbReference>
<dbReference type="Proteomes" id="UP001249851">
    <property type="component" value="Unassembled WGS sequence"/>
</dbReference>